<accession>A0ACA9TY55</accession>
<reference evidence="1" key="1">
    <citation type="submission" date="2020-04" db="EMBL/GenBank/DDBJ databases">
        <authorList>
            <person name="Broberg M."/>
        </authorList>
    </citation>
    <scope>NUCLEOTIDE SEQUENCE</scope>
</reference>
<name>A0ACA9TY55_BIOOC</name>
<evidence type="ECO:0000313" key="1">
    <source>
        <dbReference type="EMBL" id="CAG9945589.1"/>
    </source>
</evidence>
<keyword evidence="2" id="KW-1185">Reference proteome</keyword>
<proteinExistence type="predicted"/>
<evidence type="ECO:0000313" key="2">
    <source>
        <dbReference type="Proteomes" id="UP000836387"/>
    </source>
</evidence>
<dbReference type="Proteomes" id="UP000836387">
    <property type="component" value="Unassembled WGS sequence"/>
</dbReference>
<gene>
    <name evidence="1" type="ORF">CRV2_00012327</name>
</gene>
<reference evidence="1" key="2">
    <citation type="submission" date="2021-10" db="EMBL/GenBank/DDBJ databases">
        <authorList>
            <person name="Piombo E."/>
        </authorList>
    </citation>
    <scope>NUCLEOTIDE SEQUENCE</scope>
</reference>
<organism evidence="1 2">
    <name type="scientific">Clonostachys rosea f. rosea IK726</name>
    <dbReference type="NCBI Taxonomy" id="1349383"/>
    <lineage>
        <taxon>Eukaryota</taxon>
        <taxon>Fungi</taxon>
        <taxon>Dikarya</taxon>
        <taxon>Ascomycota</taxon>
        <taxon>Pezizomycotina</taxon>
        <taxon>Sordariomycetes</taxon>
        <taxon>Hypocreomycetidae</taxon>
        <taxon>Hypocreales</taxon>
        <taxon>Bionectriaceae</taxon>
        <taxon>Clonostachys</taxon>
    </lineage>
</organism>
<dbReference type="EMBL" id="CADEHS020000009">
    <property type="protein sequence ID" value="CAG9945589.1"/>
    <property type="molecule type" value="Genomic_DNA"/>
</dbReference>
<protein>
    <submittedName>
        <fullName evidence="1">Uncharacterized protein</fullName>
    </submittedName>
</protein>
<sequence>MSSPQPDLVLEFTPKGYKDEDVFSFRDGLAVARKHSIQLSLRRSRFTWLVTVNLHAQWPNGIKKLQRREKVQSFCRRIRFDRIQLLRDTVTELVISSEHDIASNRPLPLRDVCDLDGNKIELCGRWFYVREDPFRHK</sequence>
<comment type="caution">
    <text evidence="1">The sequence shown here is derived from an EMBL/GenBank/DDBJ whole genome shotgun (WGS) entry which is preliminary data.</text>
</comment>